<gene>
    <name evidence="1" type="ORF">CEN46_01660</name>
</gene>
<proteinExistence type="predicted"/>
<reference evidence="1 2" key="1">
    <citation type="submission" date="2017-07" db="EMBL/GenBank/DDBJ databases">
        <title>Genomes of Fischerella (Mastigocladus) sp. strains.</title>
        <authorList>
            <person name="Miller S.R."/>
        </authorList>
    </citation>
    <scope>NUCLEOTIDE SEQUENCE [LARGE SCALE GENOMIC DNA]</scope>
    <source>
        <strain evidence="1 2">CCMEE 5318</strain>
    </source>
</reference>
<evidence type="ECO:0000313" key="1">
    <source>
        <dbReference type="EMBL" id="PMB27376.1"/>
    </source>
</evidence>
<sequence>MSAIKYTFAYYYISPDHAEKLTAFQEASGDARNTLINQFVRGWIGRNRETYRSLARFDAEKRDISYRQWGEIIVNQGVEALPSYKEEIGDIPDNPLKNVVLGSELIKHPINYIWLGVENIAFLKIAIHYDRDTNIGFISRIVKEHLDRNWDTLYAPQVAADNFENWI</sequence>
<dbReference type="RefSeq" id="WP_096680204.1">
    <property type="nucleotide sequence ID" value="NZ_NMQE01000037.1"/>
</dbReference>
<dbReference type="AlphaFoldDB" id="A0A2N6LNY4"/>
<organism evidence="1 2">
    <name type="scientific">Fischerella thermalis CCMEE 5318</name>
    <dbReference type="NCBI Taxonomy" id="2019666"/>
    <lineage>
        <taxon>Bacteria</taxon>
        <taxon>Bacillati</taxon>
        <taxon>Cyanobacteriota</taxon>
        <taxon>Cyanophyceae</taxon>
        <taxon>Nostocales</taxon>
        <taxon>Hapalosiphonaceae</taxon>
        <taxon>Fischerella</taxon>
    </lineage>
</organism>
<name>A0A2N6LNY4_9CYAN</name>
<protein>
    <submittedName>
        <fullName evidence="1">Transposase</fullName>
    </submittedName>
</protein>
<comment type="caution">
    <text evidence="1">The sequence shown here is derived from an EMBL/GenBank/DDBJ whole genome shotgun (WGS) entry which is preliminary data.</text>
</comment>
<dbReference type="EMBL" id="NMQE01000037">
    <property type="protein sequence ID" value="PMB27376.1"/>
    <property type="molecule type" value="Genomic_DNA"/>
</dbReference>
<evidence type="ECO:0000313" key="2">
    <source>
        <dbReference type="Proteomes" id="UP000235081"/>
    </source>
</evidence>
<accession>A0A2N6LNY4</accession>
<dbReference type="Proteomes" id="UP000235081">
    <property type="component" value="Unassembled WGS sequence"/>
</dbReference>